<accession>A0A0F9B9W2</accession>
<sequence length="81" mass="9054">MPDQIETPLEERVHTRTNRILHQSDFMPGIVKARHIEGMIIFRGLAADRPSGTTEVQAYFATDSGVLSIWSGSAWLDITLT</sequence>
<protein>
    <submittedName>
        <fullName evidence="1">Uncharacterized protein</fullName>
    </submittedName>
</protein>
<organism evidence="1">
    <name type="scientific">marine sediment metagenome</name>
    <dbReference type="NCBI Taxonomy" id="412755"/>
    <lineage>
        <taxon>unclassified sequences</taxon>
        <taxon>metagenomes</taxon>
        <taxon>ecological metagenomes</taxon>
    </lineage>
</organism>
<comment type="caution">
    <text evidence="1">The sequence shown here is derived from an EMBL/GenBank/DDBJ whole genome shotgun (WGS) entry which is preliminary data.</text>
</comment>
<gene>
    <name evidence="1" type="ORF">LCGC14_2472770</name>
</gene>
<reference evidence="1" key="1">
    <citation type="journal article" date="2015" name="Nature">
        <title>Complex archaea that bridge the gap between prokaryotes and eukaryotes.</title>
        <authorList>
            <person name="Spang A."/>
            <person name="Saw J.H."/>
            <person name="Jorgensen S.L."/>
            <person name="Zaremba-Niedzwiedzka K."/>
            <person name="Martijn J."/>
            <person name="Lind A.E."/>
            <person name="van Eijk R."/>
            <person name="Schleper C."/>
            <person name="Guy L."/>
            <person name="Ettema T.J."/>
        </authorList>
    </citation>
    <scope>NUCLEOTIDE SEQUENCE</scope>
</reference>
<evidence type="ECO:0000313" key="1">
    <source>
        <dbReference type="EMBL" id="KKL18714.1"/>
    </source>
</evidence>
<dbReference type="EMBL" id="LAZR01038764">
    <property type="protein sequence ID" value="KKL18714.1"/>
    <property type="molecule type" value="Genomic_DNA"/>
</dbReference>
<name>A0A0F9B9W2_9ZZZZ</name>
<dbReference type="AlphaFoldDB" id="A0A0F9B9W2"/>
<proteinExistence type="predicted"/>